<dbReference type="InterPro" id="IPR024743">
    <property type="entry name" value="Dynein_HC_stalk"/>
</dbReference>
<dbReference type="Gene3D" id="1.10.472.130">
    <property type="match status" value="1"/>
</dbReference>
<comment type="caution">
    <text evidence="22">The sequence shown here is derived from an EMBL/GenBank/DDBJ whole genome shotgun (WGS) entry which is preliminary data.</text>
</comment>
<dbReference type="Gene3D" id="1.10.287.2620">
    <property type="match status" value="1"/>
</dbReference>
<feature type="domain" description="Dynein heavy chain hydrolytic ATP-binding dynein motor region" evidence="14">
    <location>
        <begin position="1418"/>
        <end position="1744"/>
    </location>
</feature>
<dbReference type="Pfam" id="PF12775">
    <property type="entry name" value="AAA_7"/>
    <property type="match status" value="1"/>
</dbReference>
<feature type="domain" description="Dynein heavy chain AAA 5 extension" evidence="18">
    <location>
        <begin position="1910"/>
        <end position="2054"/>
    </location>
</feature>
<dbReference type="Gene3D" id="3.40.50.300">
    <property type="entry name" value="P-loop containing nucleotide triphosphate hydrolases"/>
    <property type="match status" value="5"/>
</dbReference>
<dbReference type="InterPro" id="IPR043157">
    <property type="entry name" value="Dynein_AAA1S"/>
</dbReference>
<evidence type="ECO:0000256" key="4">
    <source>
        <dbReference type="ARBA" id="ARBA00022741"/>
    </source>
</evidence>
<dbReference type="Pfam" id="PF12781">
    <property type="entry name" value="AAA_9"/>
    <property type="match status" value="1"/>
</dbReference>
<dbReference type="InterPro" id="IPR035706">
    <property type="entry name" value="AAA_9"/>
</dbReference>
<evidence type="ECO:0000259" key="21">
    <source>
        <dbReference type="Pfam" id="PF22597"/>
    </source>
</evidence>
<keyword evidence="23" id="KW-1185">Reference proteome</keyword>
<evidence type="ECO:0000313" key="22">
    <source>
        <dbReference type="EMBL" id="KAK8852418.1"/>
    </source>
</evidence>
<dbReference type="Gene3D" id="1.20.1270.280">
    <property type="match status" value="1"/>
</dbReference>
<dbReference type="InterPro" id="IPR004273">
    <property type="entry name" value="Dynein_heavy_D6_P-loop"/>
</dbReference>
<evidence type="ECO:0000259" key="17">
    <source>
        <dbReference type="Pfam" id="PF12781"/>
    </source>
</evidence>
<dbReference type="Gene3D" id="1.10.8.720">
    <property type="entry name" value="Region D6 of dynein motor"/>
    <property type="match status" value="1"/>
</dbReference>
<evidence type="ECO:0000313" key="23">
    <source>
        <dbReference type="Proteomes" id="UP001470230"/>
    </source>
</evidence>
<dbReference type="SUPFAM" id="SSF52540">
    <property type="entry name" value="P-loop containing nucleoside triphosphate hydrolases"/>
    <property type="match status" value="4"/>
</dbReference>
<dbReference type="InterPro" id="IPR042228">
    <property type="entry name" value="Dynein_linker_3"/>
</dbReference>
<dbReference type="Proteomes" id="UP001470230">
    <property type="component" value="Unassembled WGS sequence"/>
</dbReference>
<keyword evidence="8" id="KW-0505">Motor protein</keyword>
<evidence type="ECO:0008006" key="24">
    <source>
        <dbReference type="Google" id="ProtNLM"/>
    </source>
</evidence>
<evidence type="ECO:0000256" key="1">
    <source>
        <dbReference type="ARBA" id="ARBA00004245"/>
    </source>
</evidence>
<evidence type="ECO:0000256" key="2">
    <source>
        <dbReference type="ARBA" id="ARBA00022490"/>
    </source>
</evidence>
<dbReference type="PANTHER" id="PTHR45703:SF36">
    <property type="entry name" value="DYNEIN HEAVY CHAIN, CYTOPLASMIC"/>
    <property type="match status" value="1"/>
</dbReference>
<dbReference type="InterPro" id="IPR043160">
    <property type="entry name" value="Dynein_C_barrel"/>
</dbReference>
<keyword evidence="7 10" id="KW-0175">Coiled coil</keyword>
<keyword evidence="2" id="KW-0963">Cytoplasm</keyword>
<evidence type="ECO:0000259" key="20">
    <source>
        <dbReference type="Pfam" id="PF18199"/>
    </source>
</evidence>
<evidence type="ECO:0000256" key="9">
    <source>
        <dbReference type="ARBA" id="ARBA00023212"/>
    </source>
</evidence>
<dbReference type="Gene3D" id="1.20.920.30">
    <property type="match status" value="1"/>
</dbReference>
<evidence type="ECO:0000259" key="14">
    <source>
        <dbReference type="Pfam" id="PF12774"/>
    </source>
</evidence>
<feature type="compositionally biased region" description="Basic and acidic residues" evidence="11">
    <location>
        <begin position="167"/>
        <end position="180"/>
    </location>
</feature>
<feature type="domain" description="Dynein 2 heavy chain 1 cytoplasmic ATPase lid" evidence="21">
    <location>
        <begin position="2263"/>
        <end position="2345"/>
    </location>
</feature>
<evidence type="ECO:0000259" key="19">
    <source>
        <dbReference type="Pfam" id="PF18198"/>
    </source>
</evidence>
<dbReference type="Pfam" id="PF17852">
    <property type="entry name" value="Dynein_AAA_lid"/>
    <property type="match status" value="1"/>
</dbReference>
<evidence type="ECO:0000256" key="10">
    <source>
        <dbReference type="SAM" id="Coils"/>
    </source>
</evidence>
<dbReference type="InterPro" id="IPR024317">
    <property type="entry name" value="Dynein_heavy_chain_D4_dom"/>
</dbReference>
<dbReference type="InterPro" id="IPR042222">
    <property type="entry name" value="Dynein_2_N"/>
</dbReference>
<evidence type="ECO:0000259" key="12">
    <source>
        <dbReference type="Pfam" id="PF03028"/>
    </source>
</evidence>
<evidence type="ECO:0000259" key="15">
    <source>
        <dbReference type="Pfam" id="PF12777"/>
    </source>
</evidence>
<dbReference type="Gene3D" id="1.20.140.100">
    <property type="entry name" value="Dynein heavy chain, N-terminal domain 2"/>
    <property type="match status" value="1"/>
</dbReference>
<dbReference type="Pfam" id="PF08393">
    <property type="entry name" value="DHC_N2"/>
    <property type="match status" value="1"/>
</dbReference>
<evidence type="ECO:0000256" key="6">
    <source>
        <dbReference type="ARBA" id="ARBA00023017"/>
    </source>
</evidence>
<dbReference type="Pfam" id="PF18199">
    <property type="entry name" value="Dynein_C"/>
    <property type="match status" value="1"/>
</dbReference>
<organism evidence="22 23">
    <name type="scientific">Tritrichomonas musculus</name>
    <dbReference type="NCBI Taxonomy" id="1915356"/>
    <lineage>
        <taxon>Eukaryota</taxon>
        <taxon>Metamonada</taxon>
        <taxon>Parabasalia</taxon>
        <taxon>Tritrichomonadida</taxon>
        <taxon>Tritrichomonadidae</taxon>
        <taxon>Tritrichomonas</taxon>
    </lineage>
</organism>
<feature type="domain" description="Dynein heavy chain C-terminal" evidence="20">
    <location>
        <begin position="3812"/>
        <end position="4108"/>
    </location>
</feature>
<feature type="domain" description="Dynein heavy chain region D6 P-loop" evidence="12">
    <location>
        <begin position="3523"/>
        <end position="3635"/>
    </location>
</feature>
<dbReference type="Pfam" id="PF22597">
    <property type="entry name" value="DYN_lid"/>
    <property type="match status" value="1"/>
</dbReference>
<evidence type="ECO:0000256" key="5">
    <source>
        <dbReference type="ARBA" id="ARBA00022840"/>
    </source>
</evidence>
<feature type="domain" description="Dynein heavy chain linker" evidence="13">
    <location>
        <begin position="884"/>
        <end position="1289"/>
    </location>
</feature>
<feature type="domain" description="Dynein heavy chain coiled coil stalk" evidence="15">
    <location>
        <begin position="2680"/>
        <end position="3028"/>
    </location>
</feature>
<dbReference type="Gene3D" id="1.10.8.710">
    <property type="match status" value="1"/>
</dbReference>
<dbReference type="Pfam" id="PF18198">
    <property type="entry name" value="AAA_lid_11"/>
    <property type="match status" value="1"/>
</dbReference>
<dbReference type="Gene3D" id="1.10.8.1220">
    <property type="match status" value="1"/>
</dbReference>
<evidence type="ECO:0000256" key="3">
    <source>
        <dbReference type="ARBA" id="ARBA00022701"/>
    </source>
</evidence>
<feature type="coiled-coil region" evidence="10">
    <location>
        <begin position="3213"/>
        <end position="3249"/>
    </location>
</feature>
<proteinExistence type="predicted"/>
<evidence type="ECO:0000256" key="8">
    <source>
        <dbReference type="ARBA" id="ARBA00023175"/>
    </source>
</evidence>
<keyword evidence="9" id="KW-0206">Cytoskeleton</keyword>
<dbReference type="Pfam" id="PF12774">
    <property type="entry name" value="AAA_6"/>
    <property type="match status" value="1"/>
</dbReference>
<evidence type="ECO:0000256" key="7">
    <source>
        <dbReference type="ARBA" id="ARBA00023054"/>
    </source>
</evidence>
<dbReference type="InterPro" id="IPR026983">
    <property type="entry name" value="DHC"/>
</dbReference>
<feature type="domain" description="Dynein heavy chain ATP-binding dynein motor region" evidence="17">
    <location>
        <begin position="3055"/>
        <end position="3276"/>
    </location>
</feature>
<dbReference type="InterPro" id="IPR013602">
    <property type="entry name" value="Dynein_heavy_linker"/>
</dbReference>
<reference evidence="22 23" key="1">
    <citation type="submission" date="2024-04" db="EMBL/GenBank/DDBJ databases">
        <title>Tritrichomonas musculus Genome.</title>
        <authorList>
            <person name="Alves-Ferreira E."/>
            <person name="Grigg M."/>
            <person name="Lorenzi H."/>
            <person name="Galac M."/>
        </authorList>
    </citation>
    <scope>NUCLEOTIDE SEQUENCE [LARGE SCALE GENOMIC DNA]</scope>
    <source>
        <strain evidence="22 23">EAF2021</strain>
    </source>
</reference>
<dbReference type="InterPro" id="IPR041228">
    <property type="entry name" value="Dynein_C"/>
</dbReference>
<keyword evidence="4" id="KW-0547">Nucleotide-binding</keyword>
<dbReference type="Pfam" id="PF03028">
    <property type="entry name" value="Dynein_heavy"/>
    <property type="match status" value="1"/>
</dbReference>
<sequence length="4112" mass="474520">MTERFLRARTRLSQQENVLHETRMRNKKLGQNLPDEIIKVPQIGEWELKQGNQQSRMSYEASKKTVTTTKQTTRIQSRPVQPFPPDIQLSEEQKQRIKNPEQKILPREKAKPISEAPFPFKSSLKQFRKSSPQKQTNTTIKFPTSTTNIDSILTSKYRIPKPLPPLKDSEQDDNKNDENKNVAPFLPLELFDDTTYEEFSLEYLLKHPKAWSKYKSDISNDDIESTWRPCTVIDYDPVTFFFTIEWNDDHKKKKVARFNLRFDCENPDKFAERIEAAKRGSLRYEMQFRFDSRVQSMPTEDLPELAPQNLERIVMMMNIPRDVRYERLVNDLIEDVCCNFKFMNNKFEFEFELEHNSLVPNREDFLPLLQRKSKPVKHEIDFKSRGAFNKNLEIISRKHLQAYPNVLEGLQIIWSIFMNSESMKFLNGSFDEVLELEDFIQRQKEILELTTKKFKASIQETLESAISSTNRTNEEGVPLITDPLSEERLKFKTMVILTIRMLHTVMLDIVGNSLDKYLSLFRDRLEDDTIPPQFSVFLKFGEKSQLIPSVQEFKKSIMAILDLLEEKVIDLPIITIPLYDVNVNCVSFYDCRVIIQNAKIDLEAILDKIIEKVDDINNSYKTLSESLRLNLNTFAQEFDPKGQRTLDEYRQKINEFEKAHVIVSTQLVNLYHTTIFNIDCAEFKTKASQHINKLITCILNRMKEFAVSDIHDLLNDFQKVKERVKTNIETPEQLSSLQDFIHQVSHNTKKREIKIKTAMERFSFLEEFHFEISNDECQEKYQSLQVPYKIKLMIEEANRTTQVKKTKMICQLRQNQRELESDSLIVAGLLPSFISKYQDLELTVDACDEINEIQAKLLKLKSCQEKYISHDKLFNFEPTPCKILNKLIDEFNPLHMLWNLASEWLTMDTTWLDTPFPQIRPDAMNAFMSQANKKINKLKKDLLPNPLLIENVLIPLIDQIEKFKVQIPLIAKLRHPGIKTKHWEMISSAVGFTVASSMEMTLQEFLSLDLGRWNDQISEITNKASNEYNIETSLDQMDNELQTQQFVSKEFKDTNQYILTQIDDIVSLVDDQLVTTQTLLTSPFIAPNKKRALERLTFLRLSHDILDQWIECQRGWLYLQPIFTGTSIQRKLFRESQNWASVDRTWSAIMNQTHKHPEFNNVMHRDNLLNDLKTSNGLLESITQGLNAYLEAKRHGFPRFFFLSNDELIEILSHTKDFDQIQKSMNKLFEYVQTITVNDELLITAMNDDGLESVQFHQPVNGNTPEIEDWLNSFEEEMKTTLRLQIKQALEKVDETPKDKWISEYPAQAILIANQIVWTQKVTQSLETRTLRQMKLLQQKFIEGLNFLTSMVRQKLTPATRQVISCLLINDVHNRDIITSLNKQEVVDPDSFKWQVQLRYYWEDEKVIVKSINNVYEYSYEYAGNSARLVITPLTDRCYQTLLSSFKQNLSGAPSGPAGTGKTETVRDCAKALGRPCVVYNCSEEVTPEQMSQFFAGLSTSGSWSCFDEFNRINIEVLSVIAQQVRTIQNAIASNVDTFVLDERTLKLNKNAAICITMNPGYAGRTELPDNLKALFRPCAMMVPDFVFISEIMLFSGGFTNASSLSVKLVALFDLCRTQLSKAHHYDWGMRAMKSILSTAAKAKRNDLDKDESLLLVNSIRDCTKPRLVSSDILLFENIIHDVFPDIELNKSLPEKVQEQLIKAFEKLNCIPLQVYLNKSYELYETTMLRHGLMLVGGPMGGKSVSWKALQIAMNEIAKNDENQMAIHIDSLNPKSISIPELYGLFDPITSGWSDGVLSSKIRDCSMSEPTEYMWIVVDGPVDSLWIETMNSLLDDNKVLCLSNNERIALGNHVRMVFEVDDLSQASPATVSRCGMVYFDPSTLPFTALIESYVKTVENEKLKEFMNSFLNENIPKIIEFIDLKGKMEIGNNSLFMLKNMFKLLKCFDDILRQPIYQESQDSDEVKEIDPLNESIYFSLFKKHENQKIPFFKDDFSIFENIVVFCVIWSFGANLTEETREIFSDFIKSEFNFIPKERSSFDYFYNIANNSWEEWCDGFTGVQITKEKPLESQLIPTNETASIMYISRLLVNHEVHMLLSGPESCKTLVLKTLTNDVLESKFDCRNLPFANCSTSKNVLKVLRSFMQKRHGCFGPLDNQKLVIFLDNLNSIRPEIYGAQPPLELIRQFFDYGGWYDTSKVEFQHVVDTTLLAAMGEPGGGLYTISNRLLRHFFYINIPKYSLESMKKIIDDLLRIHLNDTYPTEVRKISTKIADASISIFEKCVQNLLPIPSKSHYIFSLRSLVRVLKGMMLCPSNEIKNEEEFVMLWKHEMLREFHDRFNTNDDRDWFMNLLTEIIKSTFSIEISKEVIFTDFIENSSSYHQTKLSIDEILDFCRNVLHEHNQQSSKPLDIVLFKEAVSHITSLTRILTMKRGHSMLVGVKSSGRKSLSRLALHMAGMEVFEVQITRTYGFNEWRDDMKSLMKQCGTTDTQTGFMITDSQIIGSFQLEDISNILINGEIPNLFERDEIDQIKADIVQNELLTDGDPWELFQSRVQNNLHLILVFSPFGTIFKESILSYPALRTETTIDWYMPWSSDALESVARASLEKVSFVESEKRLLTGIVNVCVKIHKSVEKMALLFLKEQKRFTACTPSRYFELISTFIRRLSEKRKETSVNITKYKNGVDQIKATRVQIEELSKLLDRDIPMLQQKRQQVEEMLLDLQQKRGEVEDTRAQVQEQSQLAEIEAAAAKETNKIAQEKLAAAQPILQAAQDAVDSIDRDSLVNIKTLKKIHPALRETFDAICIIFGRQPRKVDSGVPGVKEDDYWPETLSLLNDIQFIKKVKMFEIEKLTRETINKLRKYVGANKKEREEKRAAVESGYVAAANLYNWVCASYDYWFIYQEILPKKIEAEEAAAKLAKSEKILAKRRSHLQSVEDQLKKLMDKYDEEMKNEKSLADSVDNTKLRLQRANEIMNGLSGETKRWSECASNLEQSSTFILGDSLLISASLTHLGAFGPTYRMDLLDEWKKFLKEEEIKYSETFTISSALGNDPTIRDWIVKGLPNDSHSVENALIIENAIQSFPLLIDPQLSGTKWLCSILNEKLVVLRFDQSDFIQRLKSCVQFGIAVLIENIGLKLDPLIEPILSREQIIVDGVKKIAIGGEFVSYSESFRLYLTTKYPNPHYSPEVCSQVTLINFTTTETGLTDLLMNNLIEVEQEELDKMRIENMEKNAENTKKLLETENEILQIVSNVGSDILDDDTAINTLKSAQKTSSDIANQIEESKKTEKLISDFRETYKSVAERAALLYFCASDFAVVDPMYQFSLKWFVSLFKASISKAEHSENTNELISNLNATVATSFFESVSFSLFSRHKLLFSTLMATRILTAEKEITKSELAFLLSADSNQIESNRPKNIEFISDDIWSLLLLLEKVSPSFENIVQNIQENQEDWKEYIESNEPETKCEIPLNKTVKLTSFQKLLILRVFHLHRVREGLRLFVSESLGTEFVTPPPLNLSNVFKNSSPLCPLIFIITPGIDPVEEVTEVATSMELDKYLTCYSLGRGRGAGAEQLIEESSEKGFWLMLQNCHLSLSWMPRLEYLIDHMDPTKVSDRFRLCLVTMSDDRFPIGILYQGTKLIYEIPKGIRENMLRIYNGMNPDEYMNETSEKERQLTFHLAFYHSVVLERLQFGSIGWNIPYEFNPSDLMISRKHLKTFLIDSSNEIPFESLSYVIGELNYGGRVTDPLDRRLLLSLLKKYFSEDINNPDYSFGPRYPIPHFSDNLQDVLNVISNWPIVTEGADVGLSMNASTIIARNDAFSIFNNLIEIQPTLVAASGETSEEQFALKLVETLLLEIPNEIDMKKFEQSFDLSDTINTVLNHEIILYNDLINEIKASLIHLQKGLKGLIVIDEKLEQLKRRIVGNKIPEIWKEKSFPSILSLRSYIGDLRQRVKFIDDWVINKERPKVFKLGAFFHPEEFTTAVLQVYSRKHKVSFDSLKWASKIYLENEDKIEVDEGIIVDHLFLEGAKFDVEKNSLVECGQRELISQIPSILLYPTQNDEEGKDLYQCPLYRMQNRGTGAIDLPNHIMDLYLPTSEESPDHWIQRSVALFLTIQT</sequence>
<dbReference type="Gene3D" id="1.20.58.1120">
    <property type="match status" value="1"/>
</dbReference>
<dbReference type="InterPro" id="IPR041466">
    <property type="entry name" value="Dynein_AAA5_ext"/>
</dbReference>
<dbReference type="Pfam" id="PF12780">
    <property type="entry name" value="AAA_8"/>
    <property type="match status" value="1"/>
</dbReference>
<keyword evidence="6" id="KW-0243">Dynein</keyword>
<dbReference type="EMBL" id="JAPFFF010000023">
    <property type="protein sequence ID" value="KAK8852418.1"/>
    <property type="molecule type" value="Genomic_DNA"/>
</dbReference>
<evidence type="ECO:0000256" key="11">
    <source>
        <dbReference type="SAM" id="MobiDB-lite"/>
    </source>
</evidence>
<evidence type="ECO:0000259" key="13">
    <source>
        <dbReference type="Pfam" id="PF08393"/>
    </source>
</evidence>
<comment type="subcellular location">
    <subcellularLocation>
        <location evidence="1">Cytoplasm</location>
        <location evidence="1">Cytoskeleton</location>
    </subcellularLocation>
</comment>
<feature type="coiled-coil region" evidence="10">
    <location>
        <begin position="2705"/>
        <end position="2762"/>
    </location>
</feature>
<feature type="region of interest" description="Disordered" evidence="11">
    <location>
        <begin position="66"/>
        <end position="86"/>
    </location>
</feature>
<evidence type="ECO:0000259" key="16">
    <source>
        <dbReference type="Pfam" id="PF12780"/>
    </source>
</evidence>
<dbReference type="InterPro" id="IPR054354">
    <property type="entry name" value="DYNC2H1-like_lid"/>
</dbReference>
<dbReference type="Gene3D" id="1.20.920.20">
    <property type="match status" value="1"/>
</dbReference>
<dbReference type="Gene3D" id="3.20.180.20">
    <property type="entry name" value="Dynein heavy chain, N-terminal domain 2"/>
    <property type="match status" value="1"/>
</dbReference>
<dbReference type="InterPro" id="IPR042219">
    <property type="entry name" value="AAA_lid_11_sf"/>
</dbReference>
<feature type="region of interest" description="Disordered" evidence="11">
    <location>
        <begin position="158"/>
        <end position="181"/>
    </location>
</feature>
<dbReference type="InterPro" id="IPR027417">
    <property type="entry name" value="P-loop_NTPase"/>
</dbReference>
<keyword evidence="5" id="KW-0067">ATP-binding</keyword>
<dbReference type="Pfam" id="PF12777">
    <property type="entry name" value="MT"/>
    <property type="match status" value="1"/>
</dbReference>
<keyword evidence="3" id="KW-0493">Microtubule</keyword>
<dbReference type="InterPro" id="IPR041658">
    <property type="entry name" value="AAA_lid_11"/>
</dbReference>
<dbReference type="PANTHER" id="PTHR45703">
    <property type="entry name" value="DYNEIN HEAVY CHAIN"/>
    <property type="match status" value="1"/>
</dbReference>
<name>A0ABR2HTV3_9EUKA</name>
<evidence type="ECO:0000259" key="18">
    <source>
        <dbReference type="Pfam" id="PF17852"/>
    </source>
</evidence>
<gene>
    <name evidence="22" type="ORF">M9Y10_017392</name>
</gene>
<dbReference type="Gene3D" id="6.10.140.1060">
    <property type="match status" value="1"/>
</dbReference>
<feature type="coiled-coil region" evidence="10">
    <location>
        <begin position="2925"/>
        <end position="2956"/>
    </location>
</feature>
<protein>
    <recommendedName>
        <fullName evidence="24">Dynein heavy chain family protein</fullName>
    </recommendedName>
</protein>
<feature type="domain" description="Dynein heavy chain AAA lid" evidence="19">
    <location>
        <begin position="3668"/>
        <end position="3805"/>
    </location>
</feature>
<accession>A0ABR2HTV3</accession>
<dbReference type="InterPro" id="IPR035699">
    <property type="entry name" value="AAA_6"/>
</dbReference>
<dbReference type="Gene3D" id="3.10.490.20">
    <property type="match status" value="1"/>
</dbReference>
<feature type="domain" description="Dynein heavy chain AAA module D4" evidence="16">
    <location>
        <begin position="2409"/>
        <end position="2663"/>
    </location>
</feature>